<feature type="domain" description="Gliding motility protein GldL-like N-terminal" evidence="2">
    <location>
        <begin position="16"/>
        <end position="39"/>
    </location>
</feature>
<organism evidence="3 4">
    <name type="scientific">Winogradskyella eximia</name>
    <dbReference type="NCBI Taxonomy" id="262006"/>
    <lineage>
        <taxon>Bacteria</taxon>
        <taxon>Pseudomonadati</taxon>
        <taxon>Bacteroidota</taxon>
        <taxon>Flavobacteriia</taxon>
        <taxon>Flavobacteriales</taxon>
        <taxon>Flavobacteriaceae</taxon>
        <taxon>Winogradskyella</taxon>
    </lineage>
</organism>
<dbReference type="Pfam" id="PF22827">
    <property type="entry name" value="GldL_N"/>
    <property type="match status" value="1"/>
</dbReference>
<dbReference type="InterPro" id="IPR055087">
    <property type="entry name" value="GldL-like_N"/>
</dbReference>
<protein>
    <recommendedName>
        <fullName evidence="2">Gliding motility protein GldL-like N-terminal domain-containing protein</fullName>
    </recommendedName>
</protein>
<accession>A0A3D9HA35</accession>
<proteinExistence type="predicted"/>
<dbReference type="OrthoDB" id="1134798at2"/>
<keyword evidence="1" id="KW-1133">Transmembrane helix</keyword>
<name>A0A3D9HA35_9FLAO</name>
<keyword evidence="1" id="KW-0472">Membrane</keyword>
<feature type="transmembrane region" description="Helical" evidence="1">
    <location>
        <begin position="29"/>
        <end position="49"/>
    </location>
</feature>
<evidence type="ECO:0000256" key="1">
    <source>
        <dbReference type="SAM" id="Phobius"/>
    </source>
</evidence>
<dbReference type="EMBL" id="QRDV01000001">
    <property type="protein sequence ID" value="RED46347.1"/>
    <property type="molecule type" value="Genomic_DNA"/>
</dbReference>
<feature type="transmembrane region" description="Helical" evidence="1">
    <location>
        <begin position="85"/>
        <end position="108"/>
    </location>
</feature>
<evidence type="ECO:0000313" key="4">
    <source>
        <dbReference type="Proteomes" id="UP000256980"/>
    </source>
</evidence>
<feature type="transmembrane region" description="Helical" evidence="1">
    <location>
        <begin position="146"/>
        <end position="170"/>
    </location>
</feature>
<dbReference type="Proteomes" id="UP000256980">
    <property type="component" value="Unassembled WGS sequence"/>
</dbReference>
<evidence type="ECO:0000313" key="3">
    <source>
        <dbReference type="EMBL" id="RED46347.1"/>
    </source>
</evidence>
<dbReference type="RefSeq" id="WP_115815488.1">
    <property type="nucleotide sequence ID" value="NZ_QRDV01000001.1"/>
</dbReference>
<keyword evidence="4" id="KW-1185">Reference proteome</keyword>
<comment type="caution">
    <text evidence="3">The sequence shown here is derived from an EMBL/GenBank/DDBJ whole genome shotgun (WGS) entry which is preliminary data.</text>
</comment>
<feature type="transmembrane region" description="Helical" evidence="1">
    <location>
        <begin position="61"/>
        <end position="79"/>
    </location>
</feature>
<sequence>MPAKALTFPLRLSLIVLIFGVLFKIMHWPYANILMFIGSVLIGLFYTIRFIKKKSKESLDYVKYVMVLLWIINYLNSAFDVFNMPYILEILLLMLFIYWFIVEGIYYFKNRKYKKNVFLKAFYFLLISMTIFALFFGIIFKIQHWPYGALLFTIGILLTSILLIFDYFLIDRNGKQLNEN</sequence>
<gene>
    <name evidence="3" type="ORF">DFQ10_101116</name>
</gene>
<feature type="transmembrane region" description="Helical" evidence="1">
    <location>
        <begin position="120"/>
        <end position="140"/>
    </location>
</feature>
<feature type="transmembrane region" description="Helical" evidence="1">
    <location>
        <begin position="5"/>
        <end position="23"/>
    </location>
</feature>
<keyword evidence="1" id="KW-0812">Transmembrane</keyword>
<reference evidence="3 4" key="1">
    <citation type="submission" date="2018-07" db="EMBL/GenBank/DDBJ databases">
        <title>Genomic Encyclopedia of Type Strains, Phase III (KMG-III): the genomes of soil and plant-associated and newly described type strains.</title>
        <authorList>
            <person name="Whitman W."/>
        </authorList>
    </citation>
    <scope>NUCLEOTIDE SEQUENCE [LARGE SCALE GENOMIC DNA]</scope>
    <source>
        <strain evidence="3 4">CECT 7946</strain>
    </source>
</reference>
<evidence type="ECO:0000259" key="2">
    <source>
        <dbReference type="Pfam" id="PF22827"/>
    </source>
</evidence>
<dbReference type="AlphaFoldDB" id="A0A3D9HA35"/>